<comment type="caution">
    <text evidence="1">The sequence shown here is derived from an EMBL/GenBank/DDBJ whole genome shotgun (WGS) entry which is preliminary data.</text>
</comment>
<dbReference type="EMBL" id="JAUEPU010000050">
    <property type="protein sequence ID" value="KAK0485529.1"/>
    <property type="molecule type" value="Genomic_DNA"/>
</dbReference>
<reference evidence="1" key="1">
    <citation type="submission" date="2023-06" db="EMBL/GenBank/DDBJ databases">
        <authorList>
            <consortium name="Lawrence Berkeley National Laboratory"/>
            <person name="Ahrendt S."/>
            <person name="Sahu N."/>
            <person name="Indic B."/>
            <person name="Wong-Bajracharya J."/>
            <person name="Merenyi Z."/>
            <person name="Ke H.-M."/>
            <person name="Monk M."/>
            <person name="Kocsube S."/>
            <person name="Drula E."/>
            <person name="Lipzen A."/>
            <person name="Balint B."/>
            <person name="Henrissat B."/>
            <person name="Andreopoulos B."/>
            <person name="Martin F.M."/>
            <person name="Harder C.B."/>
            <person name="Rigling D."/>
            <person name="Ford K.L."/>
            <person name="Foster G.D."/>
            <person name="Pangilinan J."/>
            <person name="Papanicolaou A."/>
            <person name="Barry K."/>
            <person name="LaButti K."/>
            <person name="Viragh M."/>
            <person name="Koriabine M."/>
            <person name="Yan M."/>
            <person name="Riley R."/>
            <person name="Champramary S."/>
            <person name="Plett K.L."/>
            <person name="Tsai I.J."/>
            <person name="Slot J."/>
            <person name="Sipos G."/>
            <person name="Plett J."/>
            <person name="Nagy L.G."/>
            <person name="Grigoriev I.V."/>
        </authorList>
    </citation>
    <scope>NUCLEOTIDE SEQUENCE</scope>
    <source>
        <strain evidence="1">HWK02</strain>
    </source>
</reference>
<accession>A0AA39PK43</accession>
<keyword evidence="2" id="KW-1185">Reference proteome</keyword>
<evidence type="ECO:0000313" key="2">
    <source>
        <dbReference type="Proteomes" id="UP001175228"/>
    </source>
</evidence>
<gene>
    <name evidence="1" type="ORF">EDD18DRAFT_1111477</name>
</gene>
<dbReference type="Proteomes" id="UP001175228">
    <property type="component" value="Unassembled WGS sequence"/>
</dbReference>
<name>A0AA39PK43_9AGAR</name>
<evidence type="ECO:0000313" key="1">
    <source>
        <dbReference type="EMBL" id="KAK0485529.1"/>
    </source>
</evidence>
<dbReference type="AlphaFoldDB" id="A0AA39PK43"/>
<organism evidence="1 2">
    <name type="scientific">Armillaria luteobubalina</name>
    <dbReference type="NCBI Taxonomy" id="153913"/>
    <lineage>
        <taxon>Eukaryota</taxon>
        <taxon>Fungi</taxon>
        <taxon>Dikarya</taxon>
        <taxon>Basidiomycota</taxon>
        <taxon>Agaricomycotina</taxon>
        <taxon>Agaricomycetes</taxon>
        <taxon>Agaricomycetidae</taxon>
        <taxon>Agaricales</taxon>
        <taxon>Marasmiineae</taxon>
        <taxon>Physalacriaceae</taxon>
        <taxon>Armillaria</taxon>
    </lineage>
</organism>
<sequence>MAMFPHSKSGRFTSVESVSVLGGVGEVTVGWGGGCPKGQVSGHSGHCVPPLKKWEIHSGGVVGCPGEGGRGRKWVGRGVPAAGVVVAQDDNAWGVGSIIEFPIGAQKGSLVIIVIGDMQALPAQDMSTVLEKNSPTIWKGSKATAQDLDMSTEVLCPLYAVTYSTYGHIAYPAVALTQKEYKLED</sequence>
<proteinExistence type="predicted"/>
<protein>
    <submittedName>
        <fullName evidence="1">Uncharacterized protein</fullName>
    </submittedName>
</protein>